<feature type="transmembrane region" description="Helical" evidence="6">
    <location>
        <begin position="79"/>
        <end position="103"/>
    </location>
</feature>
<evidence type="ECO:0000313" key="8">
    <source>
        <dbReference type="EMBL" id="CAE8637418.1"/>
    </source>
</evidence>
<evidence type="ECO:0000256" key="1">
    <source>
        <dbReference type="ARBA" id="ARBA00004651"/>
    </source>
</evidence>
<keyword evidence="3 6" id="KW-0812">Transmembrane</keyword>
<dbReference type="PANTHER" id="PTHR30509:SF9">
    <property type="entry name" value="MULTIDRUG RESISTANCE PROTEIN MDTO"/>
    <property type="match status" value="1"/>
</dbReference>
<dbReference type="EMBL" id="CAJNNV010031698">
    <property type="protein sequence ID" value="CAE8637418.1"/>
    <property type="molecule type" value="Genomic_DNA"/>
</dbReference>
<dbReference type="AlphaFoldDB" id="A0A813HI97"/>
<dbReference type="PANTHER" id="PTHR30509">
    <property type="entry name" value="P-HYDROXYBENZOIC ACID EFFLUX PUMP SUBUNIT-RELATED"/>
    <property type="match status" value="1"/>
</dbReference>
<accession>A0A813HI97</accession>
<dbReference type="Pfam" id="PF13515">
    <property type="entry name" value="FUSC_2"/>
    <property type="match status" value="1"/>
</dbReference>
<dbReference type="GO" id="GO:0005886">
    <property type="term" value="C:plasma membrane"/>
    <property type="evidence" value="ECO:0007669"/>
    <property type="project" value="UniProtKB-SubCell"/>
</dbReference>
<protein>
    <recommendedName>
        <fullName evidence="7">Integral membrane bound transporter domain-containing protein</fullName>
    </recommendedName>
</protein>
<feature type="transmembrane region" description="Helical" evidence="6">
    <location>
        <begin position="50"/>
        <end position="67"/>
    </location>
</feature>
<evidence type="ECO:0000313" key="9">
    <source>
        <dbReference type="Proteomes" id="UP000654075"/>
    </source>
</evidence>
<sequence length="1063" mass="112384">MDVFRKADVQHGQMHEARSKVALRAALGSAACSALVFVPLMLHWSKADRLVSTACIAVGVFICFVTASRELGDTVKLSLTWAFSTPMYLAVGLAMTYLCYLVGGMSWNPWVIFTALPVTAFVFILWGEAAAEWHKPHPLFAGNHAVIIMALLPLAAMLDGGHDELEKPAMLAVGLVVSVLFGSVASLLLAFCPMGLGAAPAKCRVPSLAAANLFATADYADVLTLPWDQATASLARRRKLRFAASKAAVELKRIRETATLQRFGSSIADSDAMKCLATNTEACRMALNLSHTARERMTFNQGRQSRLGQELCYRGRLGDARMDLMVVASRALHAAGSVAASLAGAHPVQAVPGETTVFGSGHSDAEDCTSAAQDCRTALSNFKAVWEEFYSAGFVDRLKELSGGSTSESELLDAFLSGRLEILAAQANSDEETAFVRRATCDAESQIKSFMFTIQVSSDFMAVCSVAESAASVAEAMTEVCEDFKAADSKGGCQMPGGVFGFRAWLCAPFAGRSVWAAAFKKTGRHAMRMSIGICMAAGLALAVPQMFPAWNAPGFWTIATVSLCLTPTQGASLLKGGMRVLGTILGASLGLISVTMAPGNLVSLWSHIFLVAYFLKFFEPELNYAGAVAFITYLFIIIVGTKSTEHVLNDEALLFAFHRVADVTLGVVITTLVSIFCLPDRAVDNLRTQEHEALIIAKDTVSTACRMLGHAASAVSTASTRQLQPVSLGPARSSSSPVAAGAGAGTLGLEQAQSLANTTEVVELRARTWECAEKLTFGGEGLGGVADLLTDVYWEAQIGTDHGSTCFFGCLWTPFRGLPCLEQPRQLASGENCLRASPFMNRLLRQCHILVSVLEPGLEIGAERILEDDKVREALGLGGSGGLAECVDGVVGALAAQLERPTADNDVSKAGDFTDLERAEAAAPTLDDVVKLMQCLMAGAGAARARIGGVVGKDTEGKSTGSGGLRAAVIIFMLHETINTLTLAREALSGGPAPAEHQQPRTKRSTSFLSTDISVRVVGDSVSSPRSSAEALRMLAIALQLPDPGEVAPAAVAAQDVSRTSA</sequence>
<keyword evidence="2" id="KW-1003">Cell membrane</keyword>
<feature type="transmembrane region" description="Helical" evidence="6">
    <location>
        <begin position="582"/>
        <end position="603"/>
    </location>
</feature>
<feature type="transmembrane region" description="Helical" evidence="6">
    <location>
        <begin position="170"/>
        <end position="192"/>
    </location>
</feature>
<feature type="transmembrane region" description="Helical" evidence="6">
    <location>
        <begin position="653"/>
        <end position="677"/>
    </location>
</feature>
<evidence type="ECO:0000256" key="2">
    <source>
        <dbReference type="ARBA" id="ARBA00022475"/>
    </source>
</evidence>
<keyword evidence="5 6" id="KW-0472">Membrane</keyword>
<gene>
    <name evidence="8" type="ORF">PGLA1383_LOCUS52783</name>
</gene>
<evidence type="ECO:0000256" key="6">
    <source>
        <dbReference type="SAM" id="Phobius"/>
    </source>
</evidence>
<feature type="transmembrane region" description="Helical" evidence="6">
    <location>
        <begin position="530"/>
        <end position="548"/>
    </location>
</feature>
<reference evidence="8" key="1">
    <citation type="submission" date="2021-02" db="EMBL/GenBank/DDBJ databases">
        <authorList>
            <person name="Dougan E. K."/>
            <person name="Rhodes N."/>
            <person name="Thang M."/>
            <person name="Chan C."/>
        </authorList>
    </citation>
    <scope>NUCLEOTIDE SEQUENCE</scope>
</reference>
<keyword evidence="9" id="KW-1185">Reference proteome</keyword>
<organism evidence="8 9">
    <name type="scientific">Polarella glacialis</name>
    <name type="common">Dinoflagellate</name>
    <dbReference type="NCBI Taxonomy" id="89957"/>
    <lineage>
        <taxon>Eukaryota</taxon>
        <taxon>Sar</taxon>
        <taxon>Alveolata</taxon>
        <taxon>Dinophyceae</taxon>
        <taxon>Suessiales</taxon>
        <taxon>Suessiaceae</taxon>
        <taxon>Polarella</taxon>
    </lineage>
</organism>
<evidence type="ECO:0000256" key="3">
    <source>
        <dbReference type="ARBA" id="ARBA00022692"/>
    </source>
</evidence>
<evidence type="ECO:0000259" key="7">
    <source>
        <dbReference type="Pfam" id="PF13515"/>
    </source>
</evidence>
<evidence type="ECO:0000256" key="4">
    <source>
        <dbReference type="ARBA" id="ARBA00022989"/>
    </source>
</evidence>
<keyword evidence="4 6" id="KW-1133">Transmembrane helix</keyword>
<evidence type="ECO:0000256" key="5">
    <source>
        <dbReference type="ARBA" id="ARBA00023136"/>
    </source>
</evidence>
<dbReference type="OrthoDB" id="68611at2759"/>
<proteinExistence type="predicted"/>
<feature type="transmembrane region" description="Helical" evidence="6">
    <location>
        <begin position="623"/>
        <end position="641"/>
    </location>
</feature>
<feature type="transmembrane region" description="Helical" evidence="6">
    <location>
        <begin position="109"/>
        <end position="127"/>
    </location>
</feature>
<feature type="transmembrane region" description="Helical" evidence="6">
    <location>
        <begin position="21"/>
        <end position="44"/>
    </location>
</feature>
<dbReference type="Proteomes" id="UP000654075">
    <property type="component" value="Unassembled WGS sequence"/>
</dbReference>
<feature type="transmembrane region" description="Helical" evidence="6">
    <location>
        <begin position="554"/>
        <end position="575"/>
    </location>
</feature>
<dbReference type="InterPro" id="IPR049453">
    <property type="entry name" value="Memb_transporter_dom"/>
</dbReference>
<comment type="caution">
    <text evidence="8">The sequence shown here is derived from an EMBL/GenBank/DDBJ whole genome shotgun (WGS) entry which is preliminary data.</text>
</comment>
<feature type="domain" description="Integral membrane bound transporter" evidence="7">
    <location>
        <begin position="541"/>
        <end position="673"/>
    </location>
</feature>
<feature type="transmembrane region" description="Helical" evidence="6">
    <location>
        <begin position="139"/>
        <end position="158"/>
    </location>
</feature>
<name>A0A813HI97_POLGL</name>
<comment type="subcellular location">
    <subcellularLocation>
        <location evidence="1">Cell membrane</location>
        <topology evidence="1">Multi-pass membrane protein</topology>
    </subcellularLocation>
</comment>